<evidence type="ECO:0000259" key="3">
    <source>
        <dbReference type="Pfam" id="PF00881"/>
    </source>
</evidence>
<dbReference type="PANTHER" id="PTHR43673:SF10">
    <property type="entry name" value="NADH DEHYDROGENASE_NAD(P)H NITROREDUCTASE XCC3605-RELATED"/>
    <property type="match status" value="1"/>
</dbReference>
<dbReference type="Gene3D" id="3.40.109.10">
    <property type="entry name" value="NADH Oxidase"/>
    <property type="match status" value="1"/>
</dbReference>
<dbReference type="InterPro" id="IPR000415">
    <property type="entry name" value="Nitroreductase-like"/>
</dbReference>
<organism evidence="4 5">
    <name type="scientific">Lichenifustis flavocetrariae</name>
    <dbReference type="NCBI Taxonomy" id="2949735"/>
    <lineage>
        <taxon>Bacteria</taxon>
        <taxon>Pseudomonadati</taxon>
        <taxon>Pseudomonadota</taxon>
        <taxon>Alphaproteobacteria</taxon>
        <taxon>Hyphomicrobiales</taxon>
        <taxon>Lichenihabitantaceae</taxon>
        <taxon>Lichenifustis</taxon>
    </lineage>
</organism>
<reference evidence="4" key="1">
    <citation type="submission" date="2022-05" db="EMBL/GenBank/DDBJ databases">
        <authorList>
            <person name="Pankratov T."/>
        </authorList>
    </citation>
    <scope>NUCLEOTIDE SEQUENCE</scope>
    <source>
        <strain evidence="4">BP6-180914</strain>
    </source>
</reference>
<protein>
    <submittedName>
        <fullName evidence="4">Nitroreductase family protein</fullName>
    </submittedName>
</protein>
<keyword evidence="2" id="KW-0560">Oxidoreductase</keyword>
<proteinExistence type="inferred from homology"/>
<dbReference type="PANTHER" id="PTHR43673">
    <property type="entry name" value="NAD(P)H NITROREDUCTASE YDGI-RELATED"/>
    <property type="match status" value="1"/>
</dbReference>
<sequence>MTTANHRTSDYAVDPQFLERWSPRAFSSETMPEADLLAMIDAGHWAASSYNSQPWSFIYALRDTEAWPKLLGLLNEFNRSWAQRASALVVVVSNSLMLPPGKDKPVPSHSHSFDTGMAAAQFILQGMKLGYHSHGMVGFDLDRAFTELNVPVGHRVEAAFAVGRIADKSILPEAIQAREQPSGRRSVKEVAISGAFPATAAPKA</sequence>
<comment type="similarity">
    <text evidence="1">Belongs to the nitroreductase family.</text>
</comment>
<comment type="caution">
    <text evidence="4">The sequence shown here is derived from an EMBL/GenBank/DDBJ whole genome shotgun (WGS) entry which is preliminary data.</text>
</comment>
<evidence type="ECO:0000313" key="4">
    <source>
        <dbReference type="EMBL" id="MCW6506457.1"/>
    </source>
</evidence>
<dbReference type="EMBL" id="JAMOIM010000001">
    <property type="protein sequence ID" value="MCW6506457.1"/>
    <property type="molecule type" value="Genomic_DNA"/>
</dbReference>
<name>A0AA41YSZ3_9HYPH</name>
<dbReference type="CDD" id="cd02138">
    <property type="entry name" value="TdsD-like"/>
    <property type="match status" value="1"/>
</dbReference>
<dbReference type="SUPFAM" id="SSF55469">
    <property type="entry name" value="FMN-dependent nitroreductase-like"/>
    <property type="match status" value="1"/>
</dbReference>
<accession>A0AA41YSZ3</accession>
<dbReference type="GO" id="GO:0016491">
    <property type="term" value="F:oxidoreductase activity"/>
    <property type="evidence" value="ECO:0007669"/>
    <property type="project" value="UniProtKB-KW"/>
</dbReference>
<feature type="domain" description="Nitroreductase" evidence="3">
    <location>
        <begin position="19"/>
        <end position="84"/>
    </location>
</feature>
<dbReference type="AlphaFoldDB" id="A0AA41YSZ3"/>
<dbReference type="InterPro" id="IPR029479">
    <property type="entry name" value="Nitroreductase"/>
</dbReference>
<dbReference type="Proteomes" id="UP001165667">
    <property type="component" value="Unassembled WGS sequence"/>
</dbReference>
<keyword evidence="5" id="KW-1185">Reference proteome</keyword>
<dbReference type="RefSeq" id="WP_282582825.1">
    <property type="nucleotide sequence ID" value="NZ_JAMOIM010000001.1"/>
</dbReference>
<dbReference type="Pfam" id="PF00881">
    <property type="entry name" value="Nitroreductase"/>
    <property type="match status" value="1"/>
</dbReference>
<evidence type="ECO:0000256" key="1">
    <source>
        <dbReference type="ARBA" id="ARBA00007118"/>
    </source>
</evidence>
<evidence type="ECO:0000313" key="5">
    <source>
        <dbReference type="Proteomes" id="UP001165667"/>
    </source>
</evidence>
<gene>
    <name evidence="4" type="ORF">M8523_00295</name>
</gene>
<evidence type="ECO:0000256" key="2">
    <source>
        <dbReference type="ARBA" id="ARBA00023002"/>
    </source>
</evidence>